<dbReference type="EMBL" id="JBFOHK010000005">
    <property type="protein sequence ID" value="MEW9573407.1"/>
    <property type="molecule type" value="Genomic_DNA"/>
</dbReference>
<accession>A0ABV3QJF0</accession>
<dbReference type="SUPFAM" id="SSF54523">
    <property type="entry name" value="Pili subunits"/>
    <property type="match status" value="1"/>
</dbReference>
<dbReference type="InterPro" id="IPR045584">
    <property type="entry name" value="Pilin-like"/>
</dbReference>
<protein>
    <submittedName>
        <fullName evidence="1">Prepilin-type N-terminal cleavage/methylation domain-containing protein</fullName>
    </submittedName>
</protein>
<dbReference type="PROSITE" id="PS00409">
    <property type="entry name" value="PROKAR_NTER_METHYL"/>
    <property type="match status" value="1"/>
</dbReference>
<evidence type="ECO:0000313" key="2">
    <source>
        <dbReference type="Proteomes" id="UP001556220"/>
    </source>
</evidence>
<proteinExistence type="predicted"/>
<dbReference type="InterPro" id="IPR012902">
    <property type="entry name" value="N_methyl_site"/>
</dbReference>
<organism evidence="1 2">
    <name type="scientific">Rhodanobacter lycopersici</name>
    <dbReference type="NCBI Taxonomy" id="3162487"/>
    <lineage>
        <taxon>Bacteria</taxon>
        <taxon>Pseudomonadati</taxon>
        <taxon>Pseudomonadota</taxon>
        <taxon>Gammaproteobacteria</taxon>
        <taxon>Lysobacterales</taxon>
        <taxon>Rhodanobacteraceae</taxon>
        <taxon>Rhodanobacter</taxon>
    </lineage>
</organism>
<name>A0ABV3QJF0_9GAMM</name>
<dbReference type="RefSeq" id="WP_367855464.1">
    <property type="nucleotide sequence ID" value="NZ_JBFOHK010000005.1"/>
</dbReference>
<gene>
    <name evidence="1" type="ORF">ABQJ54_16750</name>
</gene>
<dbReference type="Proteomes" id="UP001556220">
    <property type="component" value="Unassembled WGS sequence"/>
</dbReference>
<comment type="caution">
    <text evidence="1">The sequence shown here is derived from an EMBL/GenBank/DDBJ whole genome shotgun (WGS) entry which is preliminary data.</text>
</comment>
<evidence type="ECO:0000313" key="1">
    <source>
        <dbReference type="EMBL" id="MEW9573407.1"/>
    </source>
</evidence>
<dbReference type="NCBIfam" id="TIGR02532">
    <property type="entry name" value="IV_pilin_GFxxxE"/>
    <property type="match status" value="1"/>
</dbReference>
<sequence>MKRQHGFTLLEVLGALALLALLLVGVYAGVRSAIHGVRSGSAAIARVDQIGSAQRFLRSELAQVLAQPIARDDNGRPVFFTGSEHEMRYVAPLPGYLGKLGPQLQELKLVDDGKGAQRLELSLALLPPDGQPPKPLGEPQVLLDHIKSGCFSYRGRDAQNHELPWSEDWADGSRLPQLVRIRLQAQGGYGWPELDVPLRVDASAAVGRVGLLPGSMMPLGGGR</sequence>
<reference evidence="1 2" key="1">
    <citation type="submission" date="2024-06" db="EMBL/GenBank/DDBJ databases">
        <authorList>
            <person name="Woo H."/>
        </authorList>
    </citation>
    <scope>NUCLEOTIDE SEQUENCE [LARGE SCALE GENOMIC DNA]</scope>
    <source>
        <strain evidence="1 2">Si-c</strain>
    </source>
</reference>
<keyword evidence="2" id="KW-1185">Reference proteome</keyword>
<dbReference type="Pfam" id="PF07963">
    <property type="entry name" value="N_methyl"/>
    <property type="match status" value="1"/>
</dbReference>